<sequence length="510" mass="58719">METELKIYPNGGIGKIKLGRTLYEIMNTLKDDDDDEDIEFKFNDDLCFLIVHLGRKAVNLIFDSFLQRLILIEVKLDGLGCSVSPIVKFEYKNEIIKNFNFKLIYNRYMGPTCEGFYDLQKSSYFLSYCGITFKFDNVKSSHNTNEILNTMSKELSCSAIFIYQNTEKDTNTFLWNKYTKLLLNTLRHPPSINYVRELDQFTPSICDDDKGKIKIRYAIYDCSHAGKLEIKFNKHPMGLSSFKIELGVTTLQNMTRIFGLPNDSILKRKSRSNCIQMKKIKAKDNSDEVFEFTTSRAYLPTSMIEPRNDYKNLIESITSTSNALENFNQEMIKIHNYFDFGFDVIYDLNATKGGNNVVSRIILHQNCVRSVDFLKYEKLAVFLRNQDKELVTNLKLDKIGKEVKLSGLPVFLDRKEYNIQEDFESELKETDRIFEFVNIDEEEIEEENGETQRGGSGRHESESAAGDEAASKEDENSDLKYWGLTNYDGGNGAIFEALSNTGDLCTITLY</sequence>
<dbReference type="PANTHER" id="PTHR13465:SF2">
    <property type="entry name" value="PHAGOSOME ASSEMBLY FACTOR 1"/>
    <property type="match status" value="1"/>
</dbReference>
<gene>
    <name evidence="3" type="ORF">PMKS-000030</name>
</gene>
<dbReference type="GO" id="GO:0043001">
    <property type="term" value="P:Golgi to plasma membrane protein transport"/>
    <property type="evidence" value="ECO:0007669"/>
    <property type="project" value="TreeGrafter"/>
</dbReference>
<evidence type="ECO:0000313" key="3">
    <source>
        <dbReference type="EMBL" id="GAV26576.1"/>
    </source>
</evidence>
<dbReference type="InterPro" id="IPR039156">
    <property type="entry name" value="PHAF1/BROMI"/>
</dbReference>
<dbReference type="Pfam" id="PF03676">
    <property type="entry name" value="PHAF1"/>
    <property type="match status" value="2"/>
</dbReference>
<evidence type="ECO:0000256" key="2">
    <source>
        <dbReference type="SAM" id="MobiDB-lite"/>
    </source>
</evidence>
<proteinExistence type="inferred from homology"/>
<comment type="similarity">
    <text evidence="1">Belongs to the PHAF1 family.</text>
</comment>
<evidence type="ECO:0000256" key="1">
    <source>
        <dbReference type="ARBA" id="ARBA00024339"/>
    </source>
</evidence>
<organism evidence="3 4">
    <name type="scientific">Pichia membranifaciens</name>
    <dbReference type="NCBI Taxonomy" id="4926"/>
    <lineage>
        <taxon>Eukaryota</taxon>
        <taxon>Fungi</taxon>
        <taxon>Dikarya</taxon>
        <taxon>Ascomycota</taxon>
        <taxon>Saccharomycotina</taxon>
        <taxon>Pichiomycetes</taxon>
        <taxon>Pichiales</taxon>
        <taxon>Pichiaceae</taxon>
        <taxon>Pichia</taxon>
    </lineage>
</organism>
<accession>A0A1Q2YAJ8</accession>
<dbReference type="GO" id="GO:0005802">
    <property type="term" value="C:trans-Golgi network"/>
    <property type="evidence" value="ECO:0007669"/>
    <property type="project" value="TreeGrafter"/>
</dbReference>
<dbReference type="AlphaFoldDB" id="A0A1Q2YAJ8"/>
<dbReference type="OrthoDB" id="411211at2759"/>
<keyword evidence="4" id="KW-1185">Reference proteome</keyword>
<evidence type="ECO:0000313" key="4">
    <source>
        <dbReference type="Proteomes" id="UP000186136"/>
    </source>
</evidence>
<feature type="region of interest" description="Disordered" evidence="2">
    <location>
        <begin position="444"/>
        <end position="476"/>
    </location>
</feature>
<dbReference type="InterPro" id="IPR005373">
    <property type="entry name" value="PHAF1"/>
</dbReference>
<dbReference type="EMBL" id="BDGI01000001">
    <property type="protein sequence ID" value="GAV26576.1"/>
    <property type="molecule type" value="Genomic_DNA"/>
</dbReference>
<comment type="caution">
    <text evidence="3">The sequence shown here is derived from an EMBL/GenBank/DDBJ whole genome shotgun (WGS) entry which is preliminary data.</text>
</comment>
<name>A0A1Q2YAJ8_9ASCO</name>
<dbReference type="PANTHER" id="PTHR13465">
    <property type="entry name" value="UPF0183 PROTEIN"/>
    <property type="match status" value="1"/>
</dbReference>
<dbReference type="Proteomes" id="UP000186136">
    <property type="component" value="Unassembled WGS sequence"/>
</dbReference>
<reference evidence="3 4" key="1">
    <citation type="submission" date="2016-08" db="EMBL/GenBank/DDBJ databases">
        <title>Whole genome shotgun sequence of Pichia membranifaciens KS47-1.</title>
        <authorList>
            <person name="Konishi M."/>
            <person name="Ishida M."/>
            <person name="Arakawa T."/>
            <person name="Kato Y."/>
            <person name="Horiuchi J."/>
        </authorList>
    </citation>
    <scope>NUCLEOTIDE SEQUENCE [LARGE SCALE GENOMIC DNA]</scope>
    <source>
        <strain evidence="3 4">KS47-1</strain>
    </source>
</reference>
<protein>
    <submittedName>
        <fullName evidence="3">Uncharacterized protein</fullName>
    </submittedName>
</protein>